<evidence type="ECO:0000313" key="5">
    <source>
        <dbReference type="EMBL" id="MFD1399020.1"/>
    </source>
</evidence>
<dbReference type="RefSeq" id="WP_204118212.1">
    <property type="nucleotide sequence ID" value="NZ_BOLV01000003.1"/>
</dbReference>
<dbReference type="PROSITE" id="PS50949">
    <property type="entry name" value="HTH_GNTR"/>
    <property type="match status" value="1"/>
</dbReference>
<dbReference type="SUPFAM" id="SSF46785">
    <property type="entry name" value="Winged helix' DNA-binding domain"/>
    <property type="match status" value="1"/>
</dbReference>
<dbReference type="Proteomes" id="UP001597199">
    <property type="component" value="Unassembled WGS sequence"/>
</dbReference>
<keyword evidence="3" id="KW-0804">Transcription</keyword>
<keyword evidence="6" id="KW-1185">Reference proteome</keyword>
<dbReference type="PRINTS" id="PR00035">
    <property type="entry name" value="HTHGNTR"/>
</dbReference>
<evidence type="ECO:0000259" key="4">
    <source>
        <dbReference type="PROSITE" id="PS50949"/>
    </source>
</evidence>
<name>A0ABW4BEU6_9LACO</name>
<feature type="domain" description="HTH gntR-type" evidence="4">
    <location>
        <begin position="2"/>
        <end position="70"/>
    </location>
</feature>
<reference evidence="6" key="1">
    <citation type="journal article" date="2019" name="Int. J. Syst. Evol. Microbiol.">
        <title>The Global Catalogue of Microorganisms (GCM) 10K type strain sequencing project: providing services to taxonomists for standard genome sequencing and annotation.</title>
        <authorList>
            <consortium name="The Broad Institute Genomics Platform"/>
            <consortium name="The Broad Institute Genome Sequencing Center for Infectious Disease"/>
            <person name="Wu L."/>
            <person name="Ma J."/>
        </authorList>
    </citation>
    <scope>NUCLEOTIDE SEQUENCE [LARGE SCALE GENOMIC DNA]</scope>
    <source>
        <strain evidence="6">CCM 9110</strain>
    </source>
</reference>
<organism evidence="5 6">
    <name type="scientific">Lacticaseibacillus suilingensis</name>
    <dbReference type="NCBI Taxonomy" id="2799577"/>
    <lineage>
        <taxon>Bacteria</taxon>
        <taxon>Bacillati</taxon>
        <taxon>Bacillota</taxon>
        <taxon>Bacilli</taxon>
        <taxon>Lactobacillales</taxon>
        <taxon>Lactobacillaceae</taxon>
        <taxon>Lacticaseibacillus</taxon>
    </lineage>
</organism>
<dbReference type="EMBL" id="JBHTOA010000030">
    <property type="protein sequence ID" value="MFD1399020.1"/>
    <property type="molecule type" value="Genomic_DNA"/>
</dbReference>
<dbReference type="InterPro" id="IPR011663">
    <property type="entry name" value="UTRA"/>
</dbReference>
<evidence type="ECO:0000256" key="1">
    <source>
        <dbReference type="ARBA" id="ARBA00023015"/>
    </source>
</evidence>
<dbReference type="SMART" id="SM00345">
    <property type="entry name" value="HTH_GNTR"/>
    <property type="match status" value="1"/>
</dbReference>
<dbReference type="PANTHER" id="PTHR44846">
    <property type="entry name" value="MANNOSYL-D-GLYCERATE TRANSPORT/METABOLISM SYSTEM REPRESSOR MNGR-RELATED"/>
    <property type="match status" value="1"/>
</dbReference>
<dbReference type="SUPFAM" id="SSF64288">
    <property type="entry name" value="Chorismate lyase-like"/>
    <property type="match status" value="1"/>
</dbReference>
<protein>
    <submittedName>
        <fullName evidence="5">GntR family transcriptional regulator</fullName>
    </submittedName>
</protein>
<dbReference type="CDD" id="cd07377">
    <property type="entry name" value="WHTH_GntR"/>
    <property type="match status" value="1"/>
</dbReference>
<evidence type="ECO:0000313" key="6">
    <source>
        <dbReference type="Proteomes" id="UP001597199"/>
    </source>
</evidence>
<dbReference type="Gene3D" id="1.10.10.10">
    <property type="entry name" value="Winged helix-like DNA-binding domain superfamily/Winged helix DNA-binding domain"/>
    <property type="match status" value="1"/>
</dbReference>
<dbReference type="InterPro" id="IPR000524">
    <property type="entry name" value="Tscrpt_reg_HTH_GntR"/>
</dbReference>
<dbReference type="InterPro" id="IPR036388">
    <property type="entry name" value="WH-like_DNA-bd_sf"/>
</dbReference>
<dbReference type="InterPro" id="IPR050679">
    <property type="entry name" value="Bact_HTH_transcr_reg"/>
</dbReference>
<dbReference type="Pfam" id="PF07702">
    <property type="entry name" value="UTRA"/>
    <property type="match status" value="1"/>
</dbReference>
<evidence type="ECO:0000256" key="3">
    <source>
        <dbReference type="ARBA" id="ARBA00023163"/>
    </source>
</evidence>
<dbReference type="Gene3D" id="3.40.1410.10">
    <property type="entry name" value="Chorismate lyase-like"/>
    <property type="match status" value="1"/>
</dbReference>
<proteinExistence type="predicted"/>
<dbReference type="InterPro" id="IPR036390">
    <property type="entry name" value="WH_DNA-bd_sf"/>
</dbReference>
<comment type="caution">
    <text evidence="5">The sequence shown here is derived from an EMBL/GenBank/DDBJ whole genome shotgun (WGS) entry which is preliminary data.</text>
</comment>
<dbReference type="PANTHER" id="PTHR44846:SF1">
    <property type="entry name" value="MANNOSYL-D-GLYCERATE TRANSPORT_METABOLISM SYSTEM REPRESSOR MNGR-RELATED"/>
    <property type="match status" value="1"/>
</dbReference>
<accession>A0ABW4BEU6</accession>
<gene>
    <name evidence="5" type="ORF">ACFQ41_06835</name>
</gene>
<evidence type="ECO:0000256" key="2">
    <source>
        <dbReference type="ARBA" id="ARBA00023125"/>
    </source>
</evidence>
<dbReference type="Pfam" id="PF00392">
    <property type="entry name" value="GntR"/>
    <property type="match status" value="1"/>
</dbReference>
<keyword evidence="1" id="KW-0805">Transcription regulation</keyword>
<sequence>MSTKTSDILDDLKEKIMDGVYKGDSKLPTEQELISYYAASRNTVRNVLKELEIEGLIYSRQGSGYYTQDEQIVSSIALRGLSETPYSQTITNKVLKFEKVHADHELSQLFDIPLNNRVIYFRRLRYKSGVPLQLEDSYLPFFLFPTLTKADIEGSIFHYVEVTKKLRIKYARRDYQSILMSEEEKQLMDFPADKPVAAMKTISTNYLDIGRVFERSVVIEPNAMHTDVARRH</sequence>
<keyword evidence="2" id="KW-0238">DNA-binding</keyword>
<dbReference type="InterPro" id="IPR028978">
    <property type="entry name" value="Chorismate_lyase_/UTRA_dom_sf"/>
</dbReference>
<dbReference type="SMART" id="SM00866">
    <property type="entry name" value="UTRA"/>
    <property type="match status" value="1"/>
</dbReference>